<accession>A0A7S4QKQ2</accession>
<reference evidence="2" key="1">
    <citation type="submission" date="2021-01" db="EMBL/GenBank/DDBJ databases">
        <authorList>
            <person name="Corre E."/>
            <person name="Pelletier E."/>
            <person name="Niang G."/>
            <person name="Scheremetjew M."/>
            <person name="Finn R."/>
            <person name="Kale V."/>
            <person name="Holt S."/>
            <person name="Cochrane G."/>
            <person name="Meng A."/>
            <person name="Brown T."/>
            <person name="Cohen L."/>
        </authorList>
    </citation>
    <scope>NUCLEOTIDE SEQUENCE</scope>
    <source>
        <strain evidence="2">CCMP3105</strain>
    </source>
</reference>
<proteinExistence type="predicted"/>
<protein>
    <submittedName>
        <fullName evidence="2">Uncharacterized protein</fullName>
    </submittedName>
</protein>
<dbReference type="EMBL" id="HBNR01032137">
    <property type="protein sequence ID" value="CAE4586622.1"/>
    <property type="molecule type" value="Transcribed_RNA"/>
</dbReference>
<feature type="region of interest" description="Disordered" evidence="1">
    <location>
        <begin position="103"/>
        <end position="125"/>
    </location>
</feature>
<evidence type="ECO:0000256" key="1">
    <source>
        <dbReference type="SAM" id="MobiDB-lite"/>
    </source>
</evidence>
<name>A0A7S4QKQ2_9DINO</name>
<sequence>MAQAILAQAQARGIAIAAGSTVYPYTPSWMPVPLMVSRLTVLSLVMAVLGQARAAVPEDCLHAQYEDETMLLQTHLAMQRADGRADLKESATAEVDQAVVQLGEAAGSSKPENHDNKTHPRGAVVTVKLRSQR</sequence>
<dbReference type="AlphaFoldDB" id="A0A7S4QKQ2"/>
<evidence type="ECO:0000313" key="2">
    <source>
        <dbReference type="EMBL" id="CAE4586622.1"/>
    </source>
</evidence>
<gene>
    <name evidence="2" type="ORF">AMON00008_LOCUS22012</name>
</gene>
<organism evidence="2">
    <name type="scientific">Alexandrium monilatum</name>
    <dbReference type="NCBI Taxonomy" id="311494"/>
    <lineage>
        <taxon>Eukaryota</taxon>
        <taxon>Sar</taxon>
        <taxon>Alveolata</taxon>
        <taxon>Dinophyceae</taxon>
        <taxon>Gonyaulacales</taxon>
        <taxon>Pyrocystaceae</taxon>
        <taxon>Alexandrium</taxon>
    </lineage>
</organism>